<sequence length="344" mass="37973">MLIVECKGSPYEIGHQHGTAAREQVHRCIAFYSGLFLKNCKQEWPQVLEHASDFEARAREKWPAYHEEMRGIADGAGVALLSIVALNVRTEINFGLFSDGCTALAWHTEKRAYLGQNWDWMTAQKENLIITKITQANKPTINQITEAGIIGKIGFNSSGVGTLLNAIKVYGVAPSQLPVHFGLRMALESDSAIEAVQKLESYGMASSAHILIADATTAVGLEFTKSTFARCLPDELHRVVHANHLLLEHPGETDTVWLQDSLDRVQTMTGNSSKVGGGGHEPSWEDVSRLFEDEQNHPTSICREAIDENGSGTLFNIVMDLKSRRAILRLGRPVQVEETVELSL</sequence>
<dbReference type="Proteomes" id="UP000799324">
    <property type="component" value="Unassembled WGS sequence"/>
</dbReference>
<dbReference type="Gene3D" id="3.60.60.10">
    <property type="entry name" value="Penicillin V Acylase, Chain A"/>
    <property type="match status" value="1"/>
</dbReference>
<dbReference type="OrthoDB" id="189997at2759"/>
<protein>
    <submittedName>
        <fullName evidence="2">Peptidase C45 acyl-coenzyme A:6-aminopenicillanic acid acyl-transferas-like protein</fullName>
    </submittedName>
</protein>
<evidence type="ECO:0000259" key="1">
    <source>
        <dbReference type="Pfam" id="PF03417"/>
    </source>
</evidence>
<dbReference type="InterPro" id="IPR005079">
    <property type="entry name" value="Peptidase_C45_hydrolase"/>
</dbReference>
<organism evidence="2 3">
    <name type="scientific">Lophiostoma macrostomum CBS 122681</name>
    <dbReference type="NCBI Taxonomy" id="1314788"/>
    <lineage>
        <taxon>Eukaryota</taxon>
        <taxon>Fungi</taxon>
        <taxon>Dikarya</taxon>
        <taxon>Ascomycota</taxon>
        <taxon>Pezizomycotina</taxon>
        <taxon>Dothideomycetes</taxon>
        <taxon>Pleosporomycetidae</taxon>
        <taxon>Pleosporales</taxon>
        <taxon>Lophiostomataceae</taxon>
        <taxon>Lophiostoma</taxon>
    </lineage>
</organism>
<dbReference type="AlphaFoldDB" id="A0A6A6TBB9"/>
<keyword evidence="3" id="KW-1185">Reference proteome</keyword>
<dbReference type="Pfam" id="PF03417">
    <property type="entry name" value="AAT"/>
    <property type="match status" value="1"/>
</dbReference>
<dbReference type="InterPro" id="IPR047801">
    <property type="entry name" value="Peptidase_C45"/>
</dbReference>
<feature type="domain" description="Peptidase C45 hydrolase" evidence="1">
    <location>
        <begin position="106"/>
        <end position="333"/>
    </location>
</feature>
<gene>
    <name evidence="2" type="ORF">K491DRAFT_626991</name>
</gene>
<proteinExistence type="predicted"/>
<dbReference type="NCBIfam" id="NF040521">
    <property type="entry name" value="C45_proenzyme"/>
    <property type="match status" value="1"/>
</dbReference>
<evidence type="ECO:0000313" key="2">
    <source>
        <dbReference type="EMBL" id="KAF2657275.1"/>
    </source>
</evidence>
<dbReference type="Gene3D" id="1.10.10.2120">
    <property type="match status" value="1"/>
</dbReference>
<dbReference type="PANTHER" id="PTHR34180">
    <property type="entry name" value="PEPTIDASE C45"/>
    <property type="match status" value="1"/>
</dbReference>
<dbReference type="PANTHER" id="PTHR34180:SF1">
    <property type="entry name" value="BETA-ALANYL-DOPAMINE_CARCININE HYDROLASE"/>
    <property type="match status" value="1"/>
</dbReference>
<name>A0A6A6TBB9_9PLEO</name>
<dbReference type="InterPro" id="IPR047794">
    <property type="entry name" value="C45_proenzyme-like"/>
</dbReference>
<accession>A0A6A6TBB9</accession>
<reference evidence="2" key="1">
    <citation type="journal article" date="2020" name="Stud. Mycol.">
        <title>101 Dothideomycetes genomes: a test case for predicting lifestyles and emergence of pathogens.</title>
        <authorList>
            <person name="Haridas S."/>
            <person name="Albert R."/>
            <person name="Binder M."/>
            <person name="Bloem J."/>
            <person name="Labutti K."/>
            <person name="Salamov A."/>
            <person name="Andreopoulos B."/>
            <person name="Baker S."/>
            <person name="Barry K."/>
            <person name="Bills G."/>
            <person name="Bluhm B."/>
            <person name="Cannon C."/>
            <person name="Castanera R."/>
            <person name="Culley D."/>
            <person name="Daum C."/>
            <person name="Ezra D."/>
            <person name="Gonzalez J."/>
            <person name="Henrissat B."/>
            <person name="Kuo A."/>
            <person name="Liang C."/>
            <person name="Lipzen A."/>
            <person name="Lutzoni F."/>
            <person name="Magnuson J."/>
            <person name="Mondo S."/>
            <person name="Nolan M."/>
            <person name="Ohm R."/>
            <person name="Pangilinan J."/>
            <person name="Park H.-J."/>
            <person name="Ramirez L."/>
            <person name="Alfaro M."/>
            <person name="Sun H."/>
            <person name="Tritt A."/>
            <person name="Yoshinaga Y."/>
            <person name="Zwiers L.-H."/>
            <person name="Turgeon B."/>
            <person name="Goodwin S."/>
            <person name="Spatafora J."/>
            <person name="Crous P."/>
            <person name="Grigoriev I."/>
        </authorList>
    </citation>
    <scope>NUCLEOTIDE SEQUENCE</scope>
    <source>
        <strain evidence="2">CBS 122681</strain>
    </source>
</reference>
<dbReference type="EMBL" id="MU004327">
    <property type="protein sequence ID" value="KAF2657275.1"/>
    <property type="molecule type" value="Genomic_DNA"/>
</dbReference>
<evidence type="ECO:0000313" key="3">
    <source>
        <dbReference type="Proteomes" id="UP000799324"/>
    </source>
</evidence>